<keyword evidence="2" id="KW-0805">Transcription regulation</keyword>
<evidence type="ECO:0000259" key="5">
    <source>
        <dbReference type="PROSITE" id="PS50110"/>
    </source>
</evidence>
<dbReference type="PROSITE" id="PS50110">
    <property type="entry name" value="RESPONSE_REGULATORY"/>
    <property type="match status" value="1"/>
</dbReference>
<dbReference type="Gene3D" id="3.40.50.2300">
    <property type="match status" value="1"/>
</dbReference>
<dbReference type="EMBL" id="JACHWB010000006">
    <property type="protein sequence ID" value="MBB3020817.1"/>
    <property type="molecule type" value="Genomic_DNA"/>
</dbReference>
<comment type="caution">
    <text evidence="6">The sequence shown here is derived from an EMBL/GenBank/DDBJ whole genome shotgun (WGS) entry which is preliminary data.</text>
</comment>
<dbReference type="PANTHER" id="PTHR44591:SF3">
    <property type="entry name" value="RESPONSE REGULATORY DOMAIN-CONTAINING PROTEIN"/>
    <property type="match status" value="1"/>
</dbReference>
<keyword evidence="1 4" id="KW-0597">Phosphoprotein</keyword>
<organism evidence="6 7">
    <name type="scientific">Microvirga lupini</name>
    <dbReference type="NCBI Taxonomy" id="420324"/>
    <lineage>
        <taxon>Bacteria</taxon>
        <taxon>Pseudomonadati</taxon>
        <taxon>Pseudomonadota</taxon>
        <taxon>Alphaproteobacteria</taxon>
        <taxon>Hyphomicrobiales</taxon>
        <taxon>Methylobacteriaceae</taxon>
        <taxon>Microvirga</taxon>
    </lineage>
</organism>
<dbReference type="SUPFAM" id="SSF52172">
    <property type="entry name" value="CheY-like"/>
    <property type="match status" value="1"/>
</dbReference>
<feature type="domain" description="Response regulatory" evidence="5">
    <location>
        <begin position="7"/>
        <end position="121"/>
    </location>
</feature>
<proteinExistence type="predicted"/>
<protein>
    <submittedName>
        <fullName evidence="6">FixJ family two-component response regulator</fullName>
    </submittedName>
</protein>
<dbReference type="InterPro" id="IPR001789">
    <property type="entry name" value="Sig_transdc_resp-reg_receiver"/>
</dbReference>
<dbReference type="InterPro" id="IPR050595">
    <property type="entry name" value="Bact_response_regulator"/>
</dbReference>
<evidence type="ECO:0000256" key="2">
    <source>
        <dbReference type="ARBA" id="ARBA00023015"/>
    </source>
</evidence>
<keyword evidence="3" id="KW-0804">Transcription</keyword>
<reference evidence="6 7" key="1">
    <citation type="submission" date="2020-08" db="EMBL/GenBank/DDBJ databases">
        <title>The Agave Microbiome: Exploring the role of microbial communities in plant adaptations to desert environments.</title>
        <authorList>
            <person name="Partida-Martinez L.P."/>
        </authorList>
    </citation>
    <scope>NUCLEOTIDE SEQUENCE [LARGE SCALE GENOMIC DNA]</scope>
    <source>
        <strain evidence="6 7">AT3.9</strain>
    </source>
</reference>
<evidence type="ECO:0000256" key="3">
    <source>
        <dbReference type="ARBA" id="ARBA00023163"/>
    </source>
</evidence>
<dbReference type="SMART" id="SM00448">
    <property type="entry name" value="REC"/>
    <property type="match status" value="1"/>
</dbReference>
<sequence length="134" mass="14415">MPGIAECVLVVDDDLAVRESLRFALEMEGLTVRTYGGGAELLADPDLASCGCLVIDCNMPGMNGIELVERLEERHQHCPVILITSGSARGVAECGVHPDIMEVLEKPLEDDALLDHIRAALAAARTRTRPRGNP</sequence>
<feature type="modified residue" description="4-aspartylphosphate" evidence="4">
    <location>
        <position position="56"/>
    </location>
</feature>
<evidence type="ECO:0000256" key="1">
    <source>
        <dbReference type="ARBA" id="ARBA00022553"/>
    </source>
</evidence>
<dbReference type="PANTHER" id="PTHR44591">
    <property type="entry name" value="STRESS RESPONSE REGULATOR PROTEIN 1"/>
    <property type="match status" value="1"/>
</dbReference>
<dbReference type="Proteomes" id="UP000532010">
    <property type="component" value="Unassembled WGS sequence"/>
</dbReference>
<dbReference type="Pfam" id="PF00072">
    <property type="entry name" value="Response_reg"/>
    <property type="match status" value="1"/>
</dbReference>
<gene>
    <name evidence="6" type="ORF">FHR70_003905</name>
</gene>
<dbReference type="GO" id="GO:0000160">
    <property type="term" value="P:phosphorelay signal transduction system"/>
    <property type="evidence" value="ECO:0007669"/>
    <property type="project" value="InterPro"/>
</dbReference>
<keyword evidence="7" id="KW-1185">Reference proteome</keyword>
<name>A0A7W4VPA6_9HYPH</name>
<accession>A0A7W4VPA6</accession>
<evidence type="ECO:0000313" key="7">
    <source>
        <dbReference type="Proteomes" id="UP000532010"/>
    </source>
</evidence>
<dbReference type="AlphaFoldDB" id="A0A7W4VPA6"/>
<dbReference type="InterPro" id="IPR011006">
    <property type="entry name" value="CheY-like_superfamily"/>
</dbReference>
<dbReference type="RefSeq" id="WP_183453145.1">
    <property type="nucleotide sequence ID" value="NZ_JACHWB010000006.1"/>
</dbReference>
<evidence type="ECO:0000313" key="6">
    <source>
        <dbReference type="EMBL" id="MBB3020817.1"/>
    </source>
</evidence>
<evidence type="ECO:0000256" key="4">
    <source>
        <dbReference type="PROSITE-ProRule" id="PRU00169"/>
    </source>
</evidence>